<keyword evidence="2" id="KW-0808">Transferase</keyword>
<dbReference type="GO" id="GO:0016757">
    <property type="term" value="F:glycosyltransferase activity"/>
    <property type="evidence" value="ECO:0007669"/>
    <property type="project" value="UniProtKB-KW"/>
</dbReference>
<feature type="region of interest" description="Disordered" evidence="1">
    <location>
        <begin position="1"/>
        <end position="61"/>
    </location>
</feature>
<evidence type="ECO:0000256" key="1">
    <source>
        <dbReference type="SAM" id="MobiDB-lite"/>
    </source>
</evidence>
<proteinExistence type="predicted"/>
<protein>
    <submittedName>
        <fullName evidence="2">Amidophosphoribosyltransferase</fullName>
    </submittedName>
</protein>
<name>A0A0A9B1G5_ARUDO</name>
<keyword evidence="2" id="KW-0328">Glycosyltransferase</keyword>
<sequence length="61" mass="6598">MGAWQSSLETPPSGTCATPQLAPLPRSTTCSRSSLRTGSDRSPWRTTATSSTTGRQWTWGR</sequence>
<accession>A0A0A9B1G5</accession>
<dbReference type="AlphaFoldDB" id="A0A0A9B1G5"/>
<dbReference type="EMBL" id="GBRH01242880">
    <property type="protein sequence ID" value="JAD55015.1"/>
    <property type="molecule type" value="Transcribed_RNA"/>
</dbReference>
<reference evidence="2" key="2">
    <citation type="journal article" date="2015" name="Data Brief">
        <title>Shoot transcriptome of the giant reed, Arundo donax.</title>
        <authorList>
            <person name="Barrero R.A."/>
            <person name="Guerrero F.D."/>
            <person name="Moolhuijzen P."/>
            <person name="Goolsby J.A."/>
            <person name="Tidwell J."/>
            <person name="Bellgard S.E."/>
            <person name="Bellgard M.I."/>
        </authorList>
    </citation>
    <scope>NUCLEOTIDE SEQUENCE</scope>
    <source>
        <tissue evidence="2">Shoot tissue taken approximately 20 cm above the soil surface</tissue>
    </source>
</reference>
<organism evidence="2">
    <name type="scientific">Arundo donax</name>
    <name type="common">Giant reed</name>
    <name type="synonym">Donax arundinaceus</name>
    <dbReference type="NCBI Taxonomy" id="35708"/>
    <lineage>
        <taxon>Eukaryota</taxon>
        <taxon>Viridiplantae</taxon>
        <taxon>Streptophyta</taxon>
        <taxon>Embryophyta</taxon>
        <taxon>Tracheophyta</taxon>
        <taxon>Spermatophyta</taxon>
        <taxon>Magnoliopsida</taxon>
        <taxon>Liliopsida</taxon>
        <taxon>Poales</taxon>
        <taxon>Poaceae</taxon>
        <taxon>PACMAD clade</taxon>
        <taxon>Arundinoideae</taxon>
        <taxon>Arundineae</taxon>
        <taxon>Arundo</taxon>
    </lineage>
</organism>
<evidence type="ECO:0000313" key="2">
    <source>
        <dbReference type="EMBL" id="JAD55015.1"/>
    </source>
</evidence>
<feature type="compositionally biased region" description="Low complexity" evidence="1">
    <location>
        <begin position="26"/>
        <end position="37"/>
    </location>
</feature>
<feature type="compositionally biased region" description="Polar residues" evidence="1">
    <location>
        <begin position="44"/>
        <end position="61"/>
    </location>
</feature>
<feature type="compositionally biased region" description="Polar residues" evidence="1">
    <location>
        <begin position="1"/>
        <end position="18"/>
    </location>
</feature>
<reference evidence="2" key="1">
    <citation type="submission" date="2014-09" db="EMBL/GenBank/DDBJ databases">
        <authorList>
            <person name="Magalhaes I.L.F."/>
            <person name="Oliveira U."/>
            <person name="Santos F.R."/>
            <person name="Vidigal T.H.D.A."/>
            <person name="Brescovit A.D."/>
            <person name="Santos A.J."/>
        </authorList>
    </citation>
    <scope>NUCLEOTIDE SEQUENCE</scope>
    <source>
        <tissue evidence="2">Shoot tissue taken approximately 20 cm above the soil surface</tissue>
    </source>
</reference>